<sequence>MGGCCCCSSNRVEWNNSPRYPAVPDDRQPLSSHSGAASIVPTGLLVDTNLDTSIPDTYRHPPPPIPYEANAGENRSPPVQTNSSEPVEEIKISNNSENVAKEPMESDCKKQADMELVATEEIDGEVKKSNTPFVAPEECPTCLEEYDEENPKIVTKCEHHFHLSCILEWMERSNTCPVCDQIMELNFPINDL</sequence>
<reference evidence="1 2" key="2">
    <citation type="journal article" date="2022" name="Mol. Ecol. Resour.">
        <title>The genomes of chicory, endive, great burdock and yacon provide insights into Asteraceae paleo-polyploidization history and plant inulin production.</title>
        <authorList>
            <person name="Fan W."/>
            <person name="Wang S."/>
            <person name="Wang H."/>
            <person name="Wang A."/>
            <person name="Jiang F."/>
            <person name="Liu H."/>
            <person name="Zhao H."/>
            <person name="Xu D."/>
            <person name="Zhang Y."/>
        </authorList>
    </citation>
    <scope>NUCLEOTIDE SEQUENCE [LARGE SCALE GENOMIC DNA]</scope>
    <source>
        <strain evidence="2">cv. Punajuju</strain>
        <tissue evidence="1">Leaves</tissue>
    </source>
</reference>
<evidence type="ECO:0000313" key="2">
    <source>
        <dbReference type="Proteomes" id="UP001055811"/>
    </source>
</evidence>
<accession>A0ACB9AQT6</accession>
<name>A0ACB9AQT6_CICIN</name>
<protein>
    <submittedName>
        <fullName evidence="1">Uncharacterized protein</fullName>
    </submittedName>
</protein>
<comment type="caution">
    <text evidence="1">The sequence shown here is derived from an EMBL/GenBank/DDBJ whole genome shotgun (WGS) entry which is preliminary data.</text>
</comment>
<proteinExistence type="predicted"/>
<reference evidence="2" key="1">
    <citation type="journal article" date="2022" name="Mol. Ecol. Resour.">
        <title>The genomes of chicory, endive, great burdock and yacon provide insights into Asteraceae palaeo-polyploidization history and plant inulin production.</title>
        <authorList>
            <person name="Fan W."/>
            <person name="Wang S."/>
            <person name="Wang H."/>
            <person name="Wang A."/>
            <person name="Jiang F."/>
            <person name="Liu H."/>
            <person name="Zhao H."/>
            <person name="Xu D."/>
            <person name="Zhang Y."/>
        </authorList>
    </citation>
    <scope>NUCLEOTIDE SEQUENCE [LARGE SCALE GENOMIC DNA]</scope>
    <source>
        <strain evidence="2">cv. Punajuju</strain>
    </source>
</reference>
<dbReference type="Proteomes" id="UP001055811">
    <property type="component" value="Linkage Group LG07"/>
</dbReference>
<gene>
    <name evidence="1" type="ORF">L2E82_40594</name>
</gene>
<evidence type="ECO:0000313" key="1">
    <source>
        <dbReference type="EMBL" id="KAI3710800.1"/>
    </source>
</evidence>
<dbReference type="EMBL" id="CM042015">
    <property type="protein sequence ID" value="KAI3710800.1"/>
    <property type="molecule type" value="Genomic_DNA"/>
</dbReference>
<organism evidence="1 2">
    <name type="scientific">Cichorium intybus</name>
    <name type="common">Chicory</name>
    <dbReference type="NCBI Taxonomy" id="13427"/>
    <lineage>
        <taxon>Eukaryota</taxon>
        <taxon>Viridiplantae</taxon>
        <taxon>Streptophyta</taxon>
        <taxon>Embryophyta</taxon>
        <taxon>Tracheophyta</taxon>
        <taxon>Spermatophyta</taxon>
        <taxon>Magnoliopsida</taxon>
        <taxon>eudicotyledons</taxon>
        <taxon>Gunneridae</taxon>
        <taxon>Pentapetalae</taxon>
        <taxon>asterids</taxon>
        <taxon>campanulids</taxon>
        <taxon>Asterales</taxon>
        <taxon>Asteraceae</taxon>
        <taxon>Cichorioideae</taxon>
        <taxon>Cichorieae</taxon>
        <taxon>Cichoriinae</taxon>
        <taxon>Cichorium</taxon>
    </lineage>
</organism>
<keyword evidence="2" id="KW-1185">Reference proteome</keyword>